<dbReference type="Pfam" id="PF07571">
    <property type="entry name" value="TAF6_C"/>
    <property type="match status" value="1"/>
</dbReference>
<gene>
    <name evidence="7" type="ORF">BcabD6B2_15400</name>
</gene>
<comment type="similarity">
    <text evidence="2">Belongs to the TAF6 family.</text>
</comment>
<proteinExistence type="inferred from homology"/>
<name>A0AAV4LQL9_BABCB</name>
<organism evidence="7 8">
    <name type="scientific">Babesia caballi</name>
    <dbReference type="NCBI Taxonomy" id="5871"/>
    <lineage>
        <taxon>Eukaryota</taxon>
        <taxon>Sar</taxon>
        <taxon>Alveolata</taxon>
        <taxon>Apicomplexa</taxon>
        <taxon>Aconoidasida</taxon>
        <taxon>Piroplasmida</taxon>
        <taxon>Babesiidae</taxon>
        <taxon>Babesia</taxon>
    </lineage>
</organism>
<dbReference type="GO" id="GO:0046695">
    <property type="term" value="C:SLIK (SAGA-like) complex"/>
    <property type="evidence" value="ECO:0007669"/>
    <property type="project" value="InterPro"/>
</dbReference>
<evidence type="ECO:0000313" key="7">
    <source>
        <dbReference type="EMBL" id="GIX62105.1"/>
    </source>
</evidence>
<dbReference type="GeneID" id="94193586"/>
<dbReference type="InterPro" id="IPR011442">
    <property type="entry name" value="TAF6_C"/>
</dbReference>
<dbReference type="GO" id="GO:0003713">
    <property type="term" value="F:transcription coactivator activity"/>
    <property type="evidence" value="ECO:0007669"/>
    <property type="project" value="TreeGrafter"/>
</dbReference>
<keyword evidence="3" id="KW-0805">Transcription regulation</keyword>
<dbReference type="CDD" id="cd08050">
    <property type="entry name" value="TAF6C"/>
    <property type="match status" value="1"/>
</dbReference>
<dbReference type="InterPro" id="IPR037796">
    <property type="entry name" value="TAF6"/>
</dbReference>
<keyword evidence="4" id="KW-0804">Transcription</keyword>
<dbReference type="PANTHER" id="PTHR10221">
    <property type="entry name" value="TRANSCRIPTION INITIATION FACTOR TFIID SUBUNIT 6"/>
    <property type="match status" value="1"/>
</dbReference>
<keyword evidence="5" id="KW-0539">Nucleus</keyword>
<protein>
    <submittedName>
        <fullName evidence="7">Transcription initiation factor TFIID subunit 6, putative</fullName>
    </submittedName>
</protein>
<evidence type="ECO:0000256" key="2">
    <source>
        <dbReference type="ARBA" id="ARBA00007688"/>
    </source>
</evidence>
<dbReference type="GO" id="GO:0000124">
    <property type="term" value="C:SAGA complex"/>
    <property type="evidence" value="ECO:0007669"/>
    <property type="project" value="InterPro"/>
</dbReference>
<dbReference type="GO" id="GO:0016251">
    <property type="term" value="F:RNA polymerase II general transcription initiation factor activity"/>
    <property type="evidence" value="ECO:0007669"/>
    <property type="project" value="InterPro"/>
</dbReference>
<evidence type="ECO:0000259" key="6">
    <source>
        <dbReference type="Pfam" id="PF07571"/>
    </source>
</evidence>
<sequence length="553" mass="62724">MEHFDGYPSCYDYRYVIAPKLFKGNRIVKRESTPKLAVDEKFWGRQKLTDIVSRDMQKAIPAQPGLTVHWMVVNGTVPAISSNMAQCVTDEFNQEARRQMLQLAVNNVNFLDSSDASRQLEDVEKLASKVKFSTYPVGDSESSTVEMAIFDSLQRHLGNSEAPTDKQADDKTARLPKITIPRVEHILTKEQRFFLKETKNTVKRASHSMDHQIHVQLGKVLSILRNSPALDQLLPELTAFFVSEVERSNGDMETILKFAEAIAANEKIQIHYHVHQLVAPLLTLILKHDEEHDLQSVHRNLYLRKLAAKTLGNLASSLRNSKSGLDGIDQYLMTLYKRAVLDENCSLTVLYGAMCGMSHLPLAALRIVFFPIVPLIMSALYRKHVQAHDRYARTGSKVEEFKFITCQEIVHLATVMLYETCYEDILECVSDTGIFTASHEVQVMMQETLDGSADRSVNPEVFLPLYTAIVSRCFEVLKPQRVIRAPECVRHTLPEIENAELYYRMYMSEREGKRRKVQVEKASSALSAHEGPLDQVGEPWYIGQATHALTLSI</sequence>
<evidence type="ECO:0000313" key="8">
    <source>
        <dbReference type="Proteomes" id="UP001497744"/>
    </source>
</evidence>
<comment type="caution">
    <text evidence="7">The sequence shown here is derived from an EMBL/GenBank/DDBJ whole genome shotgun (WGS) entry which is preliminary data.</text>
</comment>
<evidence type="ECO:0000256" key="3">
    <source>
        <dbReference type="ARBA" id="ARBA00023015"/>
    </source>
</evidence>
<dbReference type="Gene3D" id="1.25.40.770">
    <property type="entry name" value="TAF6, C-terminal HEAT repeat domain"/>
    <property type="match status" value="1"/>
</dbReference>
<feature type="domain" description="TAF6 C-terminal HEAT repeat" evidence="6">
    <location>
        <begin position="183"/>
        <end position="371"/>
    </location>
</feature>
<dbReference type="SUPFAM" id="SSF48371">
    <property type="entry name" value="ARM repeat"/>
    <property type="match status" value="1"/>
</dbReference>
<accession>A0AAV4LQL9</accession>
<reference evidence="7 8" key="1">
    <citation type="submission" date="2021-06" db="EMBL/GenBank/DDBJ databases">
        <title>Genome sequence of Babesia caballi.</title>
        <authorList>
            <person name="Yamagishi J."/>
            <person name="Kidaka T."/>
            <person name="Ochi A."/>
        </authorList>
    </citation>
    <scope>NUCLEOTIDE SEQUENCE [LARGE SCALE GENOMIC DNA]</scope>
    <source>
        <strain evidence="7">USDA-D6B2</strain>
    </source>
</reference>
<dbReference type="InterPro" id="IPR016024">
    <property type="entry name" value="ARM-type_fold"/>
</dbReference>
<evidence type="ECO:0000256" key="4">
    <source>
        <dbReference type="ARBA" id="ARBA00023163"/>
    </source>
</evidence>
<dbReference type="PANTHER" id="PTHR10221:SF9">
    <property type="entry name" value="TRANSCRIPTION INITIATION FACTOR TFIID SUBUNIT 6"/>
    <property type="match status" value="1"/>
</dbReference>
<dbReference type="AlphaFoldDB" id="A0AAV4LQL9"/>
<dbReference type="EMBL" id="BPLF01000001">
    <property type="protein sequence ID" value="GIX62105.1"/>
    <property type="molecule type" value="Genomic_DNA"/>
</dbReference>
<dbReference type="GO" id="GO:0051123">
    <property type="term" value="P:RNA polymerase II preinitiation complex assembly"/>
    <property type="evidence" value="ECO:0007669"/>
    <property type="project" value="TreeGrafter"/>
</dbReference>
<evidence type="ECO:0000256" key="1">
    <source>
        <dbReference type="ARBA" id="ARBA00004123"/>
    </source>
</evidence>
<dbReference type="Proteomes" id="UP001497744">
    <property type="component" value="Unassembled WGS sequence"/>
</dbReference>
<evidence type="ECO:0000256" key="5">
    <source>
        <dbReference type="ARBA" id="ARBA00023242"/>
    </source>
</evidence>
<dbReference type="InterPro" id="IPR046344">
    <property type="entry name" value="TAF6_C_sf"/>
</dbReference>
<keyword evidence="8" id="KW-1185">Reference proteome</keyword>
<comment type="subcellular location">
    <subcellularLocation>
        <location evidence="1">Nucleus</location>
    </subcellularLocation>
</comment>
<dbReference type="RefSeq" id="XP_067714174.1">
    <property type="nucleotide sequence ID" value="XM_067858073.1"/>
</dbReference>
<dbReference type="GO" id="GO:0005669">
    <property type="term" value="C:transcription factor TFIID complex"/>
    <property type="evidence" value="ECO:0007669"/>
    <property type="project" value="InterPro"/>
</dbReference>